<dbReference type="Gene3D" id="1.20.5.190">
    <property type="match status" value="1"/>
</dbReference>
<feature type="domain" description="DUF4005" evidence="8">
    <location>
        <begin position="368"/>
        <end position="434"/>
    </location>
</feature>
<dbReference type="InterPro" id="IPR025064">
    <property type="entry name" value="DUF4005"/>
</dbReference>
<evidence type="ECO:0000256" key="2">
    <source>
        <dbReference type="ARBA" id="ARBA00022490"/>
    </source>
</evidence>
<dbReference type="OrthoDB" id="776767at2759"/>
<dbReference type="Pfam" id="PF00612">
    <property type="entry name" value="IQ"/>
    <property type="match status" value="2"/>
</dbReference>
<dbReference type="PANTHER" id="PTHR32295">
    <property type="entry name" value="IQ-DOMAIN 5-RELATED"/>
    <property type="match status" value="1"/>
</dbReference>
<dbReference type="PANTHER" id="PTHR32295:SF6">
    <property type="entry name" value="PROTEIN IQ-DOMAIN 18"/>
    <property type="match status" value="1"/>
</dbReference>
<evidence type="ECO:0000256" key="6">
    <source>
        <dbReference type="ARBA" id="ARBA00024378"/>
    </source>
</evidence>
<keyword evidence="3" id="KW-0677">Repeat</keyword>
<dbReference type="SMR" id="A0A8T3AW91"/>
<keyword evidence="2" id="KW-0963">Cytoplasm</keyword>
<dbReference type="FunFam" id="1.20.5.190:FF:000062">
    <property type="entry name" value="IQ-domain 11"/>
    <property type="match status" value="1"/>
</dbReference>
<dbReference type="EMBL" id="JAGYWB010000013">
    <property type="protein sequence ID" value="KAI0500753.1"/>
    <property type="molecule type" value="Genomic_DNA"/>
</dbReference>
<dbReference type="CDD" id="cd23767">
    <property type="entry name" value="IQCD"/>
    <property type="match status" value="1"/>
</dbReference>
<keyword evidence="4" id="KW-0112">Calmodulin-binding</keyword>
<feature type="compositionally biased region" description="Polar residues" evidence="7">
    <location>
        <begin position="1"/>
        <end position="10"/>
    </location>
</feature>
<accession>A0A8T3AW91</accession>
<evidence type="ECO:0000256" key="4">
    <source>
        <dbReference type="ARBA" id="ARBA00022860"/>
    </source>
</evidence>
<feature type="region of interest" description="Disordered" evidence="7">
    <location>
        <begin position="387"/>
        <end position="414"/>
    </location>
</feature>
<comment type="subcellular location">
    <subcellularLocation>
        <location evidence="1">Cytoplasm</location>
    </subcellularLocation>
</comment>
<organism evidence="9 10">
    <name type="scientific">Dendrobium nobile</name>
    <name type="common">Orchid</name>
    <dbReference type="NCBI Taxonomy" id="94219"/>
    <lineage>
        <taxon>Eukaryota</taxon>
        <taxon>Viridiplantae</taxon>
        <taxon>Streptophyta</taxon>
        <taxon>Embryophyta</taxon>
        <taxon>Tracheophyta</taxon>
        <taxon>Spermatophyta</taxon>
        <taxon>Magnoliopsida</taxon>
        <taxon>Liliopsida</taxon>
        <taxon>Asparagales</taxon>
        <taxon>Orchidaceae</taxon>
        <taxon>Epidendroideae</taxon>
        <taxon>Malaxideae</taxon>
        <taxon>Dendrobiinae</taxon>
        <taxon>Dendrobium</taxon>
    </lineage>
</organism>
<evidence type="ECO:0000256" key="5">
    <source>
        <dbReference type="ARBA" id="ARBA00024341"/>
    </source>
</evidence>
<feature type="region of interest" description="Disordered" evidence="7">
    <location>
        <begin position="447"/>
        <end position="474"/>
    </location>
</feature>
<evidence type="ECO:0000256" key="7">
    <source>
        <dbReference type="SAM" id="MobiDB-lite"/>
    </source>
</evidence>
<dbReference type="Proteomes" id="UP000829196">
    <property type="component" value="Unassembled WGS sequence"/>
</dbReference>
<evidence type="ECO:0000259" key="8">
    <source>
        <dbReference type="Pfam" id="PF13178"/>
    </source>
</evidence>
<feature type="region of interest" description="Disordered" evidence="7">
    <location>
        <begin position="332"/>
        <end position="360"/>
    </location>
</feature>
<evidence type="ECO:0000313" key="9">
    <source>
        <dbReference type="EMBL" id="KAI0500753.1"/>
    </source>
</evidence>
<feature type="region of interest" description="Disordered" evidence="7">
    <location>
        <begin position="1"/>
        <end position="74"/>
    </location>
</feature>
<dbReference type="AlphaFoldDB" id="A0A8T3AW91"/>
<dbReference type="PROSITE" id="PS50096">
    <property type="entry name" value="IQ"/>
    <property type="match status" value="2"/>
</dbReference>
<feature type="compositionally biased region" description="Low complexity" evidence="7">
    <location>
        <begin position="49"/>
        <end position="58"/>
    </location>
</feature>
<proteinExistence type="inferred from homology"/>
<evidence type="ECO:0000256" key="3">
    <source>
        <dbReference type="ARBA" id="ARBA00022737"/>
    </source>
</evidence>
<protein>
    <recommendedName>
        <fullName evidence="8">DUF4005 domain-containing protein</fullName>
    </recommendedName>
</protein>
<gene>
    <name evidence="9" type="ORF">KFK09_018969</name>
</gene>
<feature type="compositionally biased region" description="Polar residues" evidence="7">
    <location>
        <begin position="387"/>
        <end position="400"/>
    </location>
</feature>
<dbReference type="InterPro" id="IPR000048">
    <property type="entry name" value="IQ_motif_EF-hand-BS"/>
</dbReference>
<keyword evidence="10" id="KW-1185">Reference proteome</keyword>
<reference evidence="9" key="1">
    <citation type="journal article" date="2022" name="Front. Genet.">
        <title>Chromosome-Scale Assembly of the Dendrobium nobile Genome Provides Insights Into the Molecular Mechanism of the Biosynthesis of the Medicinal Active Ingredient of Dendrobium.</title>
        <authorList>
            <person name="Xu Q."/>
            <person name="Niu S.-C."/>
            <person name="Li K.-L."/>
            <person name="Zheng P.-J."/>
            <person name="Zhang X.-J."/>
            <person name="Jia Y."/>
            <person name="Liu Y."/>
            <person name="Niu Y.-X."/>
            <person name="Yu L.-H."/>
            <person name="Chen D.-F."/>
            <person name="Zhang G.-Q."/>
        </authorList>
    </citation>
    <scope>NUCLEOTIDE SEQUENCE</scope>
    <source>
        <tissue evidence="9">Leaf</tissue>
    </source>
</reference>
<evidence type="ECO:0000256" key="1">
    <source>
        <dbReference type="ARBA" id="ARBA00004496"/>
    </source>
</evidence>
<comment type="caution">
    <text evidence="9">The sequence shown here is derived from an EMBL/GenBank/DDBJ whole genome shotgun (WGS) entry which is preliminary data.</text>
</comment>
<dbReference type="SMART" id="SM00015">
    <property type="entry name" value="IQ"/>
    <property type="match status" value="2"/>
</dbReference>
<dbReference type="GO" id="GO:0005737">
    <property type="term" value="C:cytoplasm"/>
    <property type="evidence" value="ECO:0007669"/>
    <property type="project" value="UniProtKB-SubCell"/>
</dbReference>
<dbReference type="Pfam" id="PF13178">
    <property type="entry name" value="DUF4005"/>
    <property type="match status" value="1"/>
</dbReference>
<dbReference type="GO" id="GO:0005516">
    <property type="term" value="F:calmodulin binding"/>
    <property type="evidence" value="ECO:0007669"/>
    <property type="project" value="UniProtKB-KW"/>
</dbReference>
<comment type="similarity">
    <text evidence="5">Belongs to the IQD family.</text>
</comment>
<feature type="compositionally biased region" description="Polar residues" evidence="7">
    <location>
        <begin position="59"/>
        <end position="68"/>
    </location>
</feature>
<feature type="compositionally biased region" description="Polar residues" evidence="7">
    <location>
        <begin position="447"/>
        <end position="467"/>
    </location>
</feature>
<feature type="compositionally biased region" description="Basic and acidic residues" evidence="7">
    <location>
        <begin position="20"/>
        <end position="37"/>
    </location>
</feature>
<evidence type="ECO:0000313" key="10">
    <source>
        <dbReference type="Proteomes" id="UP000829196"/>
    </source>
</evidence>
<comment type="subunit">
    <text evidence="6">Binds to multiple calmodulin (CaM) in the presence of Ca(2+) and CaM-like proteins.</text>
</comment>
<name>A0A8T3AW91_DENNO</name>
<sequence length="474" mass="53288">MGKKNGSSWLTAVKRAFRSPSKDSEIRTEHEENEINKKREKRRWIFRKSSSSQQQHQQTANIKQQQLPRSLPAAVTPEQRHAVALAVATAATAEAAVATAQAAAEVVRLTRPTACFAREHCSAIVIQTAFRGYLARRALRALKGLVKLQALVRGHNVRKQANMTLRCMQALVRVQARVRDQRMRLSQSHDAAPCSSYKSSLSCDSNILDSRYLQNIVDRRSIKSREGSIYADDREDRPQTIGETQATSKIRKEAVLKREKIWRADTNLSPTLNNFEPEVEPPRWLERWIASRTSFDNRSSSWGRGSIDHRDPIKILEIDTARPFSYAAARRHPPATLPVTSPRHRSPATPSPSKVPPLQVRSASPRCYAHTPSLSAARAVPNYMATTESAKARLRSQSAPRQRAATPERDRLSSVKKRLSYQVPEAYCGNSLRSPSFKSAMGRIDSEQSSNVLSTYTDSEVSPSSTTDLRRWMR</sequence>